<proteinExistence type="predicted"/>
<feature type="signal peptide" evidence="1">
    <location>
        <begin position="1"/>
        <end position="21"/>
    </location>
</feature>
<comment type="caution">
    <text evidence="2">The sequence shown here is derived from an EMBL/GenBank/DDBJ whole genome shotgun (WGS) entry which is preliminary data.</text>
</comment>
<dbReference type="Gene3D" id="2.115.10.20">
    <property type="entry name" value="Glycosyl hydrolase domain, family 43"/>
    <property type="match status" value="2"/>
</dbReference>
<dbReference type="InterPro" id="IPR023296">
    <property type="entry name" value="Glyco_hydro_beta-prop_sf"/>
</dbReference>
<accession>A0A2M7XCF2</accession>
<protein>
    <recommendedName>
        <fullName evidence="4">Glycosyl hydrolase family 32 N-terminal domain-containing protein</fullName>
    </recommendedName>
</protein>
<evidence type="ECO:0008006" key="4">
    <source>
        <dbReference type="Google" id="ProtNLM"/>
    </source>
</evidence>
<evidence type="ECO:0000313" key="3">
    <source>
        <dbReference type="Proteomes" id="UP000229385"/>
    </source>
</evidence>
<dbReference type="EMBL" id="PFWU01000033">
    <property type="protein sequence ID" value="PJA45502.1"/>
    <property type="molecule type" value="Genomic_DNA"/>
</dbReference>
<dbReference type="Proteomes" id="UP000229385">
    <property type="component" value="Unassembled WGS sequence"/>
</dbReference>
<evidence type="ECO:0000256" key="1">
    <source>
        <dbReference type="SAM" id="SignalP"/>
    </source>
</evidence>
<keyword evidence="1" id="KW-0732">Signal</keyword>
<dbReference type="SUPFAM" id="SSF75005">
    <property type="entry name" value="Arabinanase/levansucrase/invertase"/>
    <property type="match status" value="2"/>
</dbReference>
<reference evidence="3" key="1">
    <citation type="submission" date="2017-09" db="EMBL/GenBank/DDBJ databases">
        <title>Depth-based differentiation of microbial function through sediment-hosted aquifers and enrichment of novel symbionts in the deep terrestrial subsurface.</title>
        <authorList>
            <person name="Probst A.J."/>
            <person name="Ladd B."/>
            <person name="Jarett J.K."/>
            <person name="Geller-Mcgrath D.E."/>
            <person name="Sieber C.M.K."/>
            <person name="Emerson J.B."/>
            <person name="Anantharaman K."/>
            <person name="Thomas B.C."/>
            <person name="Malmstrom R."/>
            <person name="Stieglmeier M."/>
            <person name="Klingl A."/>
            <person name="Woyke T."/>
            <person name="Ryan C.M."/>
            <person name="Banfield J.F."/>
        </authorList>
    </citation>
    <scope>NUCLEOTIDE SEQUENCE [LARGE SCALE GENOMIC DNA]</scope>
</reference>
<gene>
    <name evidence="2" type="ORF">CO174_02905</name>
</gene>
<feature type="chain" id="PRO_5014766813" description="Glycosyl hydrolase family 32 N-terminal domain-containing protein" evidence="1">
    <location>
        <begin position="22"/>
        <end position="309"/>
    </location>
</feature>
<sequence>MKQATILFALLLVLGAGCPNATLTSDFKPTVGASSTPSTETGNEGPYDRQLVTAISYDGFEYLPIEDGWITDQANVPDLVRTDDGTLYLYYTGWIVGDRLNETAVAISKDEGVSWSFHYLTFEDAPEGYGSFVDPDVVLLDDGTFRLYFTSGDWVGSGIYFAESTDGIHFTFLGAAVKPVESSVLDSTTIHINDTWHMYVMTSEGVQKIWHLLSDDGITWEITEMTQFVIDGISYMPSNGIWIDGVFYLFMFNSETGDIRSQSTTDGYNWTVDKEVHIGPLDDGRAMMDATVIQRTDGSYLMVYVTTVQ</sequence>
<name>A0A2M7XCF2_9BACT</name>
<evidence type="ECO:0000313" key="2">
    <source>
        <dbReference type="EMBL" id="PJA45502.1"/>
    </source>
</evidence>
<organism evidence="2 3">
    <name type="scientific">Candidatus Uhrbacteria bacterium CG_4_9_14_3_um_filter_50_9</name>
    <dbReference type="NCBI Taxonomy" id="1975035"/>
    <lineage>
        <taxon>Bacteria</taxon>
        <taxon>Candidatus Uhriibacteriota</taxon>
    </lineage>
</organism>
<dbReference type="PROSITE" id="PS51257">
    <property type="entry name" value="PROKAR_LIPOPROTEIN"/>
    <property type="match status" value="1"/>
</dbReference>
<dbReference type="AlphaFoldDB" id="A0A2M7XCF2"/>